<evidence type="ECO:0000256" key="3">
    <source>
        <dbReference type="ARBA" id="ARBA00022692"/>
    </source>
</evidence>
<keyword evidence="9" id="KW-1185">Reference proteome</keyword>
<feature type="transmembrane region" description="Helical" evidence="6">
    <location>
        <begin position="310"/>
        <end position="330"/>
    </location>
</feature>
<keyword evidence="4 6" id="KW-1133">Transmembrane helix</keyword>
<feature type="transmembrane region" description="Helical" evidence="6">
    <location>
        <begin position="67"/>
        <end position="89"/>
    </location>
</feature>
<keyword evidence="2" id="KW-1003">Cell membrane</keyword>
<organism evidence="8 9">
    <name type="scientific">Microvirgula aerodenitrificans</name>
    <dbReference type="NCBI Taxonomy" id="57480"/>
    <lineage>
        <taxon>Bacteria</taxon>
        <taxon>Pseudomonadati</taxon>
        <taxon>Pseudomonadota</taxon>
        <taxon>Betaproteobacteria</taxon>
        <taxon>Neisseriales</taxon>
        <taxon>Aquaspirillaceae</taxon>
        <taxon>Microvirgula</taxon>
    </lineage>
</organism>
<feature type="domain" description="ABC3 transporter permease C-terminal" evidence="7">
    <location>
        <begin position="310"/>
        <end position="424"/>
    </location>
</feature>
<evidence type="ECO:0000256" key="5">
    <source>
        <dbReference type="ARBA" id="ARBA00023136"/>
    </source>
</evidence>
<reference evidence="8 9" key="1">
    <citation type="submission" date="2018-04" db="EMBL/GenBank/DDBJ databases">
        <title>Denitrifier Microvirgula.</title>
        <authorList>
            <person name="Anderson E."/>
            <person name="Jang J."/>
            <person name="Ishii S."/>
        </authorList>
    </citation>
    <scope>NUCLEOTIDE SEQUENCE [LARGE SCALE GENOMIC DNA]</scope>
    <source>
        <strain evidence="8 9">BE2.4</strain>
    </source>
</reference>
<evidence type="ECO:0000256" key="4">
    <source>
        <dbReference type="ARBA" id="ARBA00022989"/>
    </source>
</evidence>
<evidence type="ECO:0000256" key="1">
    <source>
        <dbReference type="ARBA" id="ARBA00004651"/>
    </source>
</evidence>
<dbReference type="GO" id="GO:0005886">
    <property type="term" value="C:plasma membrane"/>
    <property type="evidence" value="ECO:0007669"/>
    <property type="project" value="UniProtKB-SubCell"/>
</dbReference>
<dbReference type="PANTHER" id="PTHR30287:SF1">
    <property type="entry name" value="INNER MEMBRANE PROTEIN"/>
    <property type="match status" value="1"/>
</dbReference>
<gene>
    <name evidence="8" type="ORF">DAI18_01870</name>
</gene>
<feature type="transmembrane region" description="Helical" evidence="6">
    <location>
        <begin position="351"/>
        <end position="375"/>
    </location>
</feature>
<comment type="subcellular location">
    <subcellularLocation>
        <location evidence="1">Cell membrane</location>
        <topology evidence="1">Multi-pass membrane protein</topology>
    </subcellularLocation>
</comment>
<feature type="transmembrane region" description="Helical" evidence="6">
    <location>
        <begin position="395"/>
        <end position="417"/>
    </location>
</feature>
<evidence type="ECO:0000313" key="8">
    <source>
        <dbReference type="EMBL" id="AVY92926.1"/>
    </source>
</evidence>
<evidence type="ECO:0000259" key="7">
    <source>
        <dbReference type="Pfam" id="PF02687"/>
    </source>
</evidence>
<evidence type="ECO:0000256" key="6">
    <source>
        <dbReference type="SAM" id="Phobius"/>
    </source>
</evidence>
<accession>A0A2U3THM8</accession>
<feature type="transmembrane region" description="Helical" evidence="6">
    <location>
        <begin position="27"/>
        <end position="46"/>
    </location>
</feature>
<evidence type="ECO:0000313" key="9">
    <source>
        <dbReference type="Proteomes" id="UP000244173"/>
    </source>
</evidence>
<name>A0A2U3THM8_9NEIS</name>
<dbReference type="InterPro" id="IPR038766">
    <property type="entry name" value="Membrane_comp_ABC_pdt"/>
</dbReference>
<dbReference type="EMBL" id="CP028519">
    <property type="protein sequence ID" value="AVY92926.1"/>
    <property type="molecule type" value="Genomic_DNA"/>
</dbReference>
<sequence length="435" mass="46318">MALAALAWLAWVAIGDAGLAAWGLGGFVVFMAVVWLVVRSLLALLVRLPARGVGFRYGLGLLGRRPWLASLQAGALAVGTMALLTVAVVRGDLLDAWQRQLPVDAPNRFAINIQPEQRAPFAASLRTLGLGTPEIAPMARARLLAIDGRPIRADQYPDERARNLAEREFNLSWRPGVPASNRITAGEYWTAATAGKPAFSVETGLANTLGIRLGSRLAFDVAGRRVEAPVTSLREVRWDSFQVNFFVLASPGLLDDTPASYVSSFYLPAAAVKPFERASTAFSNVTVVDVSAILAEVRALIDRLAQVIEFLFLFTLAAGGITLLAATVATQAERTRDAVLLRTLGATRRQLVAVLMAEFVWLGVLAGTLAAAGASTLAMVLGRQALDVDIGVNPWLFVHGVAMAGGAALLAGAWAVSRVLNRPPARKLREIAVDS</sequence>
<keyword evidence="3 6" id="KW-0812">Transmembrane</keyword>
<dbReference type="KEGG" id="maer:DAI18_01870"/>
<dbReference type="Pfam" id="PF02687">
    <property type="entry name" value="FtsX"/>
    <property type="match status" value="1"/>
</dbReference>
<keyword evidence="5 6" id="KW-0472">Membrane</keyword>
<dbReference type="InterPro" id="IPR003838">
    <property type="entry name" value="ABC3_permease_C"/>
</dbReference>
<proteinExistence type="predicted"/>
<dbReference type="Proteomes" id="UP000244173">
    <property type="component" value="Chromosome"/>
</dbReference>
<protein>
    <recommendedName>
        <fullName evidence="7">ABC3 transporter permease C-terminal domain-containing protein</fullName>
    </recommendedName>
</protein>
<dbReference type="AlphaFoldDB" id="A0A2U3THM8"/>
<evidence type="ECO:0000256" key="2">
    <source>
        <dbReference type="ARBA" id="ARBA00022475"/>
    </source>
</evidence>
<dbReference type="STRING" id="1122240.GCA_000620105_01037"/>
<dbReference type="PANTHER" id="PTHR30287">
    <property type="entry name" value="MEMBRANE COMPONENT OF PREDICTED ABC SUPERFAMILY METABOLITE UPTAKE TRANSPORTER"/>
    <property type="match status" value="1"/>
</dbReference>